<dbReference type="EMBL" id="LR881107">
    <property type="protein sequence ID" value="CAD5239538.1"/>
    <property type="molecule type" value="Genomic_DNA"/>
</dbReference>
<protein>
    <submittedName>
        <fullName evidence="1">Uncharacterized protein</fullName>
    </submittedName>
</protein>
<proteinExistence type="predicted"/>
<evidence type="ECO:0000313" key="2">
    <source>
        <dbReference type="Proteomes" id="UP000596437"/>
    </source>
</evidence>
<gene>
    <name evidence="1" type="ORF">JLDGIFFK_00028</name>
</gene>
<reference evidence="1 2" key="1">
    <citation type="submission" date="2020-09" db="EMBL/GenBank/DDBJ databases">
        <authorList>
            <person name="Jameson E."/>
        </authorList>
    </citation>
    <scope>NUCLEOTIDE SEQUENCE [LARGE SCALE GENOMIC DNA]</scope>
</reference>
<dbReference type="Proteomes" id="UP000596437">
    <property type="component" value="Chromosome"/>
</dbReference>
<accession>A0A7R8MKP3</accession>
<keyword evidence="2" id="KW-1185">Reference proteome</keyword>
<sequence length="98" mass="11518">MHSSKRTEENEMTYHITSKETSNVISLICRAQRNIRRTSKADNIEGCRQYGEYLGVLECDINLVCDIIKETKKADLFLALEDLIIWYREMDRMSQVKN</sequence>
<evidence type="ECO:0000313" key="1">
    <source>
        <dbReference type="EMBL" id="CAD5239538.1"/>
    </source>
</evidence>
<organism evidence="1 2">
    <name type="scientific">Klebsiella phage vB_KppS-Samwise</name>
    <dbReference type="NCBI Taxonomy" id="2762815"/>
    <lineage>
        <taxon>Viruses</taxon>
        <taxon>Duplodnaviria</taxon>
        <taxon>Heunggongvirae</taxon>
        <taxon>Uroviricota</taxon>
        <taxon>Caudoviricetes</taxon>
        <taxon>Drexlerviridae</taxon>
        <taxon>Tempevirinae</taxon>
        <taxon>Henuseptimavirus</taxon>
        <taxon>Henuseptimavirus samwise</taxon>
    </lineage>
</organism>
<name>A0A7R8MKP3_9CAUD</name>